<reference evidence="2 3" key="1">
    <citation type="submission" date="2020-07" db="EMBL/GenBank/DDBJ databases">
        <title>Huge and variable diversity of episymbiotic CPR bacteria and DPANN archaea in groundwater ecosystems.</title>
        <authorList>
            <person name="He C.Y."/>
            <person name="Keren R."/>
            <person name="Whittaker M."/>
            <person name="Farag I.F."/>
            <person name="Doudna J."/>
            <person name="Cate J.H.D."/>
            <person name="Banfield J.F."/>
        </authorList>
    </citation>
    <scope>NUCLEOTIDE SEQUENCE [LARGE SCALE GENOMIC DNA]</scope>
    <source>
        <strain evidence="2">NC_groundwater_541_Ag_S-0.1um_46_50</strain>
    </source>
</reference>
<proteinExistence type="predicted"/>
<evidence type="ECO:0000313" key="2">
    <source>
        <dbReference type="EMBL" id="QQG45520.1"/>
    </source>
</evidence>
<feature type="region of interest" description="Disordered" evidence="1">
    <location>
        <begin position="64"/>
        <end position="84"/>
    </location>
</feature>
<dbReference type="AlphaFoldDB" id="A0A7T5UQW0"/>
<dbReference type="Proteomes" id="UP000595618">
    <property type="component" value="Chromosome"/>
</dbReference>
<name>A0A7T5UQW0_9BACT</name>
<sequence>MAKDKNDHRKFSPELEFLKGQTRVVGSYLWERGKRLMGNAAEAAGELTKRTVYGAGTIVGQFEKGRADAKKQERSGRKKAADKK</sequence>
<gene>
    <name evidence="2" type="ORF">HYW89_01105</name>
</gene>
<evidence type="ECO:0000256" key="1">
    <source>
        <dbReference type="SAM" id="MobiDB-lite"/>
    </source>
</evidence>
<evidence type="ECO:0000313" key="3">
    <source>
        <dbReference type="Proteomes" id="UP000595618"/>
    </source>
</evidence>
<dbReference type="EMBL" id="CP066690">
    <property type="protein sequence ID" value="QQG45520.1"/>
    <property type="molecule type" value="Genomic_DNA"/>
</dbReference>
<feature type="compositionally biased region" description="Basic and acidic residues" evidence="1">
    <location>
        <begin position="64"/>
        <end position="75"/>
    </location>
</feature>
<organism evidence="2 3">
    <name type="scientific">Candidatus Sungiibacteriota bacterium</name>
    <dbReference type="NCBI Taxonomy" id="2750080"/>
    <lineage>
        <taxon>Bacteria</taxon>
        <taxon>Candidatus Sungiibacteriota</taxon>
    </lineage>
</organism>
<protein>
    <submittedName>
        <fullName evidence="2">Uncharacterized protein</fullName>
    </submittedName>
</protein>
<accession>A0A7T5UQW0</accession>